<evidence type="ECO:0000313" key="1">
    <source>
        <dbReference type="EMBL" id="SUP75357.1"/>
    </source>
</evidence>
<dbReference type="EMBL" id="UHJA01000001">
    <property type="protein sequence ID" value="SUP75357.1"/>
    <property type="molecule type" value="Genomic_DNA"/>
</dbReference>
<evidence type="ECO:0000313" key="2">
    <source>
        <dbReference type="Proteomes" id="UP000254835"/>
    </source>
</evidence>
<dbReference type="RefSeq" id="WP_004706596.1">
    <property type="nucleotide sequence ID" value="NZ_CABHXP010000101.1"/>
</dbReference>
<accession>A0A380PQZ0</accession>
<dbReference type="Proteomes" id="UP000254835">
    <property type="component" value="Unassembled WGS sequence"/>
</dbReference>
<dbReference type="GeneID" id="80367851"/>
<name>A0A380PQZ0_YERFR</name>
<proteinExistence type="predicted"/>
<reference evidence="1 2" key="1">
    <citation type="submission" date="2018-06" db="EMBL/GenBank/DDBJ databases">
        <authorList>
            <consortium name="Pathogen Informatics"/>
            <person name="Doyle S."/>
        </authorList>
    </citation>
    <scope>NUCLEOTIDE SEQUENCE [LARGE SCALE GENOMIC DNA]</scope>
    <source>
        <strain evidence="1 2">NCTC11470</strain>
    </source>
</reference>
<dbReference type="AlphaFoldDB" id="A0A380PQZ0"/>
<protein>
    <submittedName>
        <fullName evidence="1">Uncharacterized protein</fullName>
    </submittedName>
</protein>
<organism evidence="1 2">
    <name type="scientific">Yersinia frederiksenii</name>
    <dbReference type="NCBI Taxonomy" id="29484"/>
    <lineage>
        <taxon>Bacteria</taxon>
        <taxon>Pseudomonadati</taxon>
        <taxon>Pseudomonadota</taxon>
        <taxon>Gammaproteobacteria</taxon>
        <taxon>Enterobacterales</taxon>
        <taxon>Yersiniaceae</taxon>
        <taxon>Yersinia</taxon>
    </lineage>
</organism>
<sequence length="41" mass="4813">MEKKTAQWAKAQQLREFAVNIMFFPLPADGQLVNIRPRCQH</sequence>
<gene>
    <name evidence="1" type="ORF">NCTC11470_00367</name>
</gene>